<keyword evidence="4" id="KW-1185">Reference proteome</keyword>
<evidence type="ECO:0000256" key="1">
    <source>
        <dbReference type="SAM" id="Coils"/>
    </source>
</evidence>
<feature type="compositionally biased region" description="Basic and acidic residues" evidence="2">
    <location>
        <begin position="17"/>
        <end position="27"/>
    </location>
</feature>
<feature type="compositionally biased region" description="Basic residues" evidence="2">
    <location>
        <begin position="1"/>
        <end position="11"/>
    </location>
</feature>
<feature type="region of interest" description="Disordered" evidence="2">
    <location>
        <begin position="1"/>
        <end position="27"/>
    </location>
</feature>
<feature type="coiled-coil region" evidence="1">
    <location>
        <begin position="123"/>
        <end position="206"/>
    </location>
</feature>
<reference evidence="3 4" key="1">
    <citation type="journal article" date="2007" name="Science">
        <title>Sea anemone genome reveals ancestral eumetazoan gene repertoire and genomic organization.</title>
        <authorList>
            <person name="Putnam N.H."/>
            <person name="Srivastava M."/>
            <person name="Hellsten U."/>
            <person name="Dirks B."/>
            <person name="Chapman J."/>
            <person name="Salamov A."/>
            <person name="Terry A."/>
            <person name="Shapiro H."/>
            <person name="Lindquist E."/>
            <person name="Kapitonov V.V."/>
            <person name="Jurka J."/>
            <person name="Genikhovich G."/>
            <person name="Grigoriev I.V."/>
            <person name="Lucas S.M."/>
            <person name="Steele R.E."/>
            <person name="Finnerty J.R."/>
            <person name="Technau U."/>
            <person name="Martindale M.Q."/>
            <person name="Rokhsar D.S."/>
        </authorList>
    </citation>
    <scope>NUCLEOTIDE SEQUENCE [LARGE SCALE GENOMIC DNA]</scope>
    <source>
        <strain evidence="4">CH2 X CH6</strain>
    </source>
</reference>
<dbReference type="PhylomeDB" id="A7RKG9"/>
<keyword evidence="1" id="KW-0175">Coiled coil</keyword>
<dbReference type="Proteomes" id="UP000001593">
    <property type="component" value="Unassembled WGS sequence"/>
</dbReference>
<dbReference type="eggNOG" id="ENOG502QTFE">
    <property type="taxonomic scope" value="Eukaryota"/>
</dbReference>
<sequence length="231" mass="28768">MWKRQSRHLSRLTKTGSDVKKTKSQRLVEEAEARQEKLLRILKKELDHNHRMREQRDREESQRSVKTKINEKRQVAARARRYYDDYQLRMRAKMLKRRTREEQIFKKLFEEGLDIQKHRVRELRQYAREKREALAQRQQNEIDSLENYYRDQFSMLAEEMSRERYEVKVRQQAQEKVVRQMRRELRQKMEKEVQDFQANLTRDEDSAYFRQLEADRLRREFQLAMYKTDFS</sequence>
<dbReference type="InterPro" id="IPR026619">
    <property type="entry name" value="CEP95"/>
</dbReference>
<dbReference type="PANTHER" id="PTHR22545">
    <property type="entry name" value="CENTROSOMAL PROTEIN OF 95 KDA"/>
    <property type="match status" value="1"/>
</dbReference>
<evidence type="ECO:0000256" key="2">
    <source>
        <dbReference type="SAM" id="MobiDB-lite"/>
    </source>
</evidence>
<dbReference type="HOGENOM" id="CLU_018428_0_0_1"/>
<protein>
    <submittedName>
        <fullName evidence="3">Uncharacterized protein</fullName>
    </submittedName>
</protein>
<dbReference type="InParanoid" id="A7RKG9"/>
<organism evidence="3 4">
    <name type="scientific">Nematostella vectensis</name>
    <name type="common">Starlet sea anemone</name>
    <dbReference type="NCBI Taxonomy" id="45351"/>
    <lineage>
        <taxon>Eukaryota</taxon>
        <taxon>Metazoa</taxon>
        <taxon>Cnidaria</taxon>
        <taxon>Anthozoa</taxon>
        <taxon>Hexacorallia</taxon>
        <taxon>Actiniaria</taxon>
        <taxon>Edwardsiidae</taxon>
        <taxon>Nematostella</taxon>
    </lineage>
</organism>
<dbReference type="GO" id="GO:0005813">
    <property type="term" value="C:centrosome"/>
    <property type="evidence" value="ECO:0007669"/>
    <property type="project" value="InterPro"/>
</dbReference>
<evidence type="ECO:0000313" key="3">
    <source>
        <dbReference type="EMBL" id="EDO47908.1"/>
    </source>
</evidence>
<dbReference type="EMBL" id="DS469516">
    <property type="protein sequence ID" value="EDO47908.1"/>
    <property type="molecule type" value="Genomic_DNA"/>
</dbReference>
<dbReference type="GO" id="GO:0000922">
    <property type="term" value="C:spindle pole"/>
    <property type="evidence" value="ECO:0007669"/>
    <property type="project" value="InterPro"/>
</dbReference>
<name>A7RKG9_NEMVE</name>
<proteinExistence type="predicted"/>
<dbReference type="PANTHER" id="PTHR22545:SF0">
    <property type="entry name" value="CENTROSOMAL PROTEIN OF 95 KDA"/>
    <property type="match status" value="1"/>
</dbReference>
<evidence type="ECO:0000313" key="4">
    <source>
        <dbReference type="Proteomes" id="UP000001593"/>
    </source>
</evidence>
<dbReference type="AlphaFoldDB" id="A7RKG9"/>
<gene>
    <name evidence="3" type="ORF">NEMVEDRAFT_v1g84904</name>
</gene>
<accession>A7RKG9</accession>
<feature type="region of interest" description="Disordered" evidence="2">
    <location>
        <begin position="45"/>
        <end position="67"/>
    </location>
</feature>
<dbReference type="OMA" id="NDAIFFR"/>